<protein>
    <submittedName>
        <fullName evidence="1">Uncharacterized protein</fullName>
    </submittedName>
</protein>
<name>Q5LCQ6_BACFN</name>
<accession>Q5LCQ6</accession>
<proteinExistence type="predicted"/>
<dbReference type="EMBL" id="CR626927">
    <property type="protein sequence ID" value="CAH08108.1"/>
    <property type="molecule type" value="Genomic_DNA"/>
</dbReference>
<evidence type="ECO:0000313" key="1">
    <source>
        <dbReference type="EMBL" id="CAH08108.1"/>
    </source>
</evidence>
<dbReference type="Proteomes" id="UP000006731">
    <property type="component" value="Chromosome"/>
</dbReference>
<sequence>MLNFKITIMIKKIIRYLRKRKDMKLRKWCITLAANELSYGEAIDAANEIYKWVKEQSQ</sequence>
<dbReference type="HOGENOM" id="CLU_2987265_0_0_10"/>
<dbReference type="AlphaFoldDB" id="Q5LCQ6"/>
<dbReference type="KEGG" id="bfs:BF9343_2327"/>
<keyword evidence="2" id="KW-1185">Reference proteome</keyword>
<reference evidence="1 2" key="1">
    <citation type="journal article" date="2005" name="Science">
        <title>Extensive DNA inversions in the B. fragilis genome control variable gene expression.</title>
        <authorList>
            <person name="Cerdeno-Tarraga A.M."/>
            <person name="Patrick S."/>
            <person name="Crosmann L."/>
            <person name="Blakely G."/>
            <person name="Abratt V."/>
            <person name="Lennard N."/>
            <person name="Duerden B."/>
            <person name="Poxton I."/>
            <person name="Harris B."/>
            <person name="Quail M.A."/>
            <person name="Barron A."/>
            <person name="Clarck L."/>
            <person name="Corton C."/>
            <person name="Doggett J."/>
            <person name="Holden M.T.G."/>
            <person name="Larke N."/>
            <person name="Line A."/>
            <person name="Lord A."/>
            <person name="Norbertczak H."/>
            <person name="Ormond D."/>
            <person name="Price C."/>
            <person name="Rabbinowitsch E."/>
            <person name="Woodward J."/>
            <person name="Barrel B.G."/>
            <person name="Parkhill J."/>
        </authorList>
    </citation>
    <scope>NUCLEOTIDE SEQUENCE [LARGE SCALE GENOMIC DNA]</scope>
    <source>
        <strain evidence="2">ATCC 25285 / DSM 2151 / CCUG 4856 / JCM 11019 / LMG 10263 / NCTC 9343 / Onslow / VPI 2553 / EN-2</strain>
    </source>
</reference>
<dbReference type="PaxDb" id="272559-BF9343_2327"/>
<organism evidence="1 2">
    <name type="scientific">Bacteroides fragilis (strain ATCC 25285 / DSM 2151 / CCUG 4856 / JCM 11019 / LMG 10263 / NCTC 9343 / Onslow / VPI 2553 / EN-2)</name>
    <dbReference type="NCBI Taxonomy" id="272559"/>
    <lineage>
        <taxon>Bacteria</taxon>
        <taxon>Pseudomonadati</taxon>
        <taxon>Bacteroidota</taxon>
        <taxon>Bacteroidia</taxon>
        <taxon>Bacteroidales</taxon>
        <taxon>Bacteroidaceae</taxon>
        <taxon>Bacteroides</taxon>
    </lineage>
</organism>
<evidence type="ECO:0000313" key="2">
    <source>
        <dbReference type="Proteomes" id="UP000006731"/>
    </source>
</evidence>
<gene>
    <name evidence="1" type="ORF">BF9343_2327</name>
</gene>